<gene>
    <name evidence="2" type="ORF">CUR178_07243</name>
</gene>
<sequence>MLLFRHSAEHTVDDQEHDELVDSITEHDELNTTTAGENEGQTDATDSLVLREASQSSEPCEGTENALRFARERTVPPLDDDEMADHQHRNHGDDDEVDVTAAAPAASAPVPFNDVSALPIPRINHAAPRSASNGNAVQRHGNYAYTPLGTARSPRSTSGISRGRSYSLSGLSAAELAEARGKHYRRCSSVVQSARTLSARRASSLNGVVGVIDDLCTSPGRPGSAMTEGERVAVHRMIENEFRRQEVTERLMQFTLARETAVVEEELAREKASYVRRVHLDEELHARLQKAHRDRQERMVAAAQRRQELQEERQRALFDSCRERSTRYHFRDPYTMLDVQRRYTIEARNCAPIAPQRRDSSPFRIKSNENPQASRRASEGATNSNTNNPCTSPPVTGRRSITPRIDTSRPRQCLSLDAWKPPQQRNDSRQRCYSAPRQGLSRQSWRAATVVDHPRGWH</sequence>
<dbReference type="EMBL" id="JAFHKP010000009">
    <property type="protein sequence ID" value="KAG5484652.1"/>
    <property type="molecule type" value="Genomic_DNA"/>
</dbReference>
<dbReference type="KEGG" id="lenr:94174402"/>
<feature type="region of interest" description="Disordered" evidence="1">
    <location>
        <begin position="1"/>
        <end position="65"/>
    </location>
</feature>
<feature type="region of interest" description="Disordered" evidence="1">
    <location>
        <begin position="350"/>
        <end position="458"/>
    </location>
</feature>
<dbReference type="OrthoDB" id="266535at2759"/>
<feature type="compositionally biased region" description="Basic and acidic residues" evidence="1">
    <location>
        <begin position="1"/>
        <end position="30"/>
    </location>
</feature>
<name>A0A836HEF1_LEIEN</name>
<feature type="region of interest" description="Disordered" evidence="1">
    <location>
        <begin position="145"/>
        <end position="164"/>
    </location>
</feature>
<keyword evidence="3" id="KW-1185">Reference proteome</keyword>
<accession>A0A836HEF1</accession>
<comment type="caution">
    <text evidence="2">The sequence shown here is derived from an EMBL/GenBank/DDBJ whole genome shotgun (WGS) entry which is preliminary data.</text>
</comment>
<dbReference type="Proteomes" id="UP000674179">
    <property type="component" value="Chromosome 9"/>
</dbReference>
<protein>
    <submittedName>
        <fullName evidence="2">Uncharacterized protein</fullName>
    </submittedName>
</protein>
<dbReference type="GeneID" id="94174402"/>
<dbReference type="AlphaFoldDB" id="A0A836HEF1"/>
<feature type="compositionally biased region" description="Polar residues" evidence="1">
    <location>
        <begin position="31"/>
        <end position="45"/>
    </location>
</feature>
<evidence type="ECO:0000313" key="2">
    <source>
        <dbReference type="EMBL" id="KAG5484652.1"/>
    </source>
</evidence>
<feature type="compositionally biased region" description="Low complexity" evidence="1">
    <location>
        <begin position="382"/>
        <end position="396"/>
    </location>
</feature>
<proteinExistence type="predicted"/>
<organism evidence="2 3">
    <name type="scientific">Leishmania enriettii</name>
    <dbReference type="NCBI Taxonomy" id="5663"/>
    <lineage>
        <taxon>Eukaryota</taxon>
        <taxon>Discoba</taxon>
        <taxon>Euglenozoa</taxon>
        <taxon>Kinetoplastea</taxon>
        <taxon>Metakinetoplastina</taxon>
        <taxon>Trypanosomatida</taxon>
        <taxon>Trypanosomatidae</taxon>
        <taxon>Leishmaniinae</taxon>
        <taxon>Leishmania</taxon>
    </lineage>
</organism>
<evidence type="ECO:0000256" key="1">
    <source>
        <dbReference type="SAM" id="MobiDB-lite"/>
    </source>
</evidence>
<dbReference type="RefSeq" id="XP_067695278.1">
    <property type="nucleotide sequence ID" value="XM_067838892.1"/>
</dbReference>
<reference evidence="2 3" key="1">
    <citation type="submission" date="2021-02" db="EMBL/GenBank/DDBJ databases">
        <title>Leishmania (Mundinia) enrietti genome sequencing and assembly.</title>
        <authorList>
            <person name="Almutairi H."/>
            <person name="Gatherer D."/>
        </authorList>
    </citation>
    <scope>NUCLEOTIDE SEQUENCE [LARGE SCALE GENOMIC DNA]</scope>
    <source>
        <strain evidence="2">CUR178</strain>
    </source>
</reference>
<evidence type="ECO:0000313" key="3">
    <source>
        <dbReference type="Proteomes" id="UP000674179"/>
    </source>
</evidence>